<dbReference type="Proteomes" id="UP000076552">
    <property type="component" value="Unassembled WGS sequence"/>
</dbReference>
<evidence type="ECO:0000256" key="1">
    <source>
        <dbReference type="SAM" id="MobiDB-lite"/>
    </source>
</evidence>
<comment type="caution">
    <text evidence="2">The sequence shown here is derived from an EMBL/GenBank/DDBJ whole genome shotgun (WGS) entry which is preliminary data.</text>
</comment>
<gene>
    <name evidence="2" type="ORF">CT0861_06999</name>
</gene>
<dbReference type="AlphaFoldDB" id="A0A166XNA5"/>
<accession>A0A166XNA5</accession>
<evidence type="ECO:0000313" key="2">
    <source>
        <dbReference type="EMBL" id="KZL76768.1"/>
    </source>
</evidence>
<sequence length="200" mass="22308">NPKPRKDNHPIRPDKTPPVVAKPPQIPPRCLAKSVISSSSLRLPGERTLPPPASSAAARTPRSSSRFAASATSTLSSSRTPTRPRSSSSPFPLSSRSRTSPRRTPRASPPHKRSPTLELEKSTTSLRWRNRRARVAHLHEVNGMILWGGYWPVGLWEKRSGGLCLFPRKRSTDDTFTRHTASRDYYLGKLRIEMDLSTPC</sequence>
<name>A0A166XNA5_9PEZI</name>
<protein>
    <submittedName>
        <fullName evidence="2">Uncharacterized protein</fullName>
    </submittedName>
</protein>
<feature type="non-terminal residue" evidence="2">
    <location>
        <position position="1"/>
    </location>
</feature>
<feature type="compositionally biased region" description="Low complexity" evidence="1">
    <location>
        <begin position="54"/>
        <end position="98"/>
    </location>
</feature>
<evidence type="ECO:0000313" key="3">
    <source>
        <dbReference type="Proteomes" id="UP000076552"/>
    </source>
</evidence>
<dbReference type="EMBL" id="LFIV01000013">
    <property type="protein sequence ID" value="KZL76768.1"/>
    <property type="molecule type" value="Genomic_DNA"/>
</dbReference>
<keyword evidence="3" id="KW-1185">Reference proteome</keyword>
<feature type="compositionally biased region" description="Basic residues" evidence="1">
    <location>
        <begin position="99"/>
        <end position="114"/>
    </location>
</feature>
<feature type="region of interest" description="Disordered" evidence="1">
    <location>
        <begin position="1"/>
        <end position="123"/>
    </location>
</feature>
<feature type="compositionally biased region" description="Basic and acidic residues" evidence="1">
    <location>
        <begin position="1"/>
        <end position="15"/>
    </location>
</feature>
<organism evidence="2 3">
    <name type="scientific">Colletotrichum tofieldiae</name>
    <dbReference type="NCBI Taxonomy" id="708197"/>
    <lineage>
        <taxon>Eukaryota</taxon>
        <taxon>Fungi</taxon>
        <taxon>Dikarya</taxon>
        <taxon>Ascomycota</taxon>
        <taxon>Pezizomycotina</taxon>
        <taxon>Sordariomycetes</taxon>
        <taxon>Hypocreomycetidae</taxon>
        <taxon>Glomerellales</taxon>
        <taxon>Glomerellaceae</taxon>
        <taxon>Colletotrichum</taxon>
        <taxon>Colletotrichum spaethianum species complex</taxon>
    </lineage>
</organism>
<reference evidence="2 3" key="1">
    <citation type="submission" date="2015-06" db="EMBL/GenBank/DDBJ databases">
        <title>Survival trade-offs in plant roots during colonization by closely related pathogenic and mutualistic fungi.</title>
        <authorList>
            <person name="Hacquard S."/>
            <person name="Kracher B."/>
            <person name="Hiruma K."/>
            <person name="Weinman A."/>
            <person name="Muench P."/>
            <person name="Garrido Oter R."/>
            <person name="Ver Loren van Themaat E."/>
            <person name="Dallerey J.-F."/>
            <person name="Damm U."/>
            <person name="Henrissat B."/>
            <person name="Lespinet O."/>
            <person name="Thon M."/>
            <person name="Kemen E."/>
            <person name="McHardy A.C."/>
            <person name="Schulze-Lefert P."/>
            <person name="O'Connell R.J."/>
        </authorList>
    </citation>
    <scope>NUCLEOTIDE SEQUENCE [LARGE SCALE GENOMIC DNA]</scope>
    <source>
        <strain evidence="2 3">0861</strain>
    </source>
</reference>
<proteinExistence type="predicted"/>